<feature type="signal peptide" evidence="7">
    <location>
        <begin position="1"/>
        <end position="22"/>
    </location>
</feature>
<dbReference type="PANTHER" id="PTHR30429">
    <property type="entry name" value="D-METHIONINE-BINDING LIPOPROTEIN METQ"/>
    <property type="match status" value="1"/>
</dbReference>
<dbReference type="NCBIfam" id="TIGR00363">
    <property type="entry name" value="MetQ/NlpA family lipoprotein"/>
    <property type="match status" value="1"/>
</dbReference>
<dbReference type="Proteomes" id="UP001418637">
    <property type="component" value="Unassembled WGS sequence"/>
</dbReference>
<evidence type="ECO:0000256" key="5">
    <source>
        <dbReference type="ARBA" id="ARBA00023139"/>
    </source>
</evidence>
<proteinExistence type="inferred from homology"/>
<protein>
    <submittedName>
        <fullName evidence="8">MetQ/NlpA family ABC transporter substrate-binding protein</fullName>
    </submittedName>
</protein>
<comment type="subcellular location">
    <subcellularLocation>
        <location evidence="1">Membrane</location>
        <topology evidence="1">Lipid-anchor</topology>
    </subcellularLocation>
</comment>
<sequence>MSLKKIGLAALFLIASALPASAQTKTTLKIGVTPGPHSEILEVVKPLLAKQGIELKELDFSDYNVPNEAVSSGDLDLNSFQHKPFLDKQIADRGYKLANVAKTLVFPMGIYSKKYTSWSEIPDGATIAIQNDPSNGGRALLLLQANGVIKLREGSGLVPSSLDIVENPKNLKFIEVEAAQTQRTLSDVDAASVNTDFIVASGGNPKRDALLLEGPDGPYANILVVREADKDKPWVKAVIEAYQSPEMKKFVEEKYKGAVLTAF</sequence>
<dbReference type="InterPro" id="IPR004872">
    <property type="entry name" value="Lipoprotein_NlpA"/>
</dbReference>
<organism evidence="8 9">
    <name type="scientific">Hohaiivirga grylli</name>
    <dbReference type="NCBI Taxonomy" id="3133970"/>
    <lineage>
        <taxon>Bacteria</taxon>
        <taxon>Pseudomonadati</taxon>
        <taxon>Pseudomonadota</taxon>
        <taxon>Alphaproteobacteria</taxon>
        <taxon>Hyphomicrobiales</taxon>
        <taxon>Methylobacteriaceae</taxon>
        <taxon>Hohaiivirga</taxon>
    </lineage>
</organism>
<evidence type="ECO:0000313" key="8">
    <source>
        <dbReference type="EMBL" id="MEN3930208.1"/>
    </source>
</evidence>
<keyword evidence="5" id="KW-0564">Palmitate</keyword>
<keyword evidence="4" id="KW-0472">Membrane</keyword>
<dbReference type="RefSeq" id="WP_346336173.1">
    <property type="nucleotide sequence ID" value="NZ_JBBYXI010000001.1"/>
</dbReference>
<keyword evidence="3 7" id="KW-0732">Signal</keyword>
<dbReference type="CDD" id="cd13597">
    <property type="entry name" value="PBP2_lipoprotein_Tp32"/>
    <property type="match status" value="1"/>
</dbReference>
<evidence type="ECO:0000256" key="4">
    <source>
        <dbReference type="ARBA" id="ARBA00023136"/>
    </source>
</evidence>
<name>A0ABV0BGX5_9HYPH</name>
<dbReference type="EMBL" id="JBBYXI010000001">
    <property type="protein sequence ID" value="MEN3930208.1"/>
    <property type="molecule type" value="Genomic_DNA"/>
</dbReference>
<evidence type="ECO:0000256" key="2">
    <source>
        <dbReference type="ARBA" id="ARBA00008973"/>
    </source>
</evidence>
<feature type="chain" id="PRO_5045492281" evidence="7">
    <location>
        <begin position="23"/>
        <end position="263"/>
    </location>
</feature>
<dbReference type="Pfam" id="PF03180">
    <property type="entry name" value="Lipoprotein_9"/>
    <property type="match status" value="1"/>
</dbReference>
<evidence type="ECO:0000256" key="3">
    <source>
        <dbReference type="ARBA" id="ARBA00022729"/>
    </source>
</evidence>
<evidence type="ECO:0000256" key="7">
    <source>
        <dbReference type="SAM" id="SignalP"/>
    </source>
</evidence>
<comment type="caution">
    <text evidence="8">The sequence shown here is derived from an EMBL/GenBank/DDBJ whole genome shotgun (WGS) entry which is preliminary data.</text>
</comment>
<evidence type="ECO:0000256" key="1">
    <source>
        <dbReference type="ARBA" id="ARBA00004635"/>
    </source>
</evidence>
<dbReference type="PIRSF" id="PIRSF002854">
    <property type="entry name" value="MetQ"/>
    <property type="match status" value="1"/>
</dbReference>
<comment type="similarity">
    <text evidence="2">Belongs to the NlpA lipoprotein family.</text>
</comment>
<accession>A0ABV0BGX5</accession>
<dbReference type="Gene3D" id="3.40.190.10">
    <property type="entry name" value="Periplasmic binding protein-like II"/>
    <property type="match status" value="2"/>
</dbReference>
<gene>
    <name evidence="8" type="ORF">WJT86_03925</name>
</gene>
<evidence type="ECO:0000313" key="9">
    <source>
        <dbReference type="Proteomes" id="UP001418637"/>
    </source>
</evidence>
<evidence type="ECO:0000256" key="6">
    <source>
        <dbReference type="ARBA" id="ARBA00023288"/>
    </source>
</evidence>
<reference evidence="8 9" key="1">
    <citation type="submission" date="2024-04" db="EMBL/GenBank/DDBJ databases">
        <title>A novel species isolated from cricket.</title>
        <authorList>
            <person name="Wang H.-C."/>
        </authorList>
    </citation>
    <scope>NUCLEOTIDE SEQUENCE [LARGE SCALE GENOMIC DNA]</scope>
    <source>
        <strain evidence="8 9">WL0021</strain>
    </source>
</reference>
<dbReference type="SUPFAM" id="SSF53850">
    <property type="entry name" value="Periplasmic binding protein-like II"/>
    <property type="match status" value="1"/>
</dbReference>
<keyword evidence="6" id="KW-0449">Lipoprotein</keyword>
<keyword evidence="9" id="KW-1185">Reference proteome</keyword>
<dbReference type="PANTHER" id="PTHR30429:SF1">
    <property type="entry name" value="D-METHIONINE-BINDING LIPOPROTEIN METQ-RELATED"/>
    <property type="match status" value="1"/>
</dbReference>